<dbReference type="InterPro" id="IPR049696">
    <property type="entry name" value="HVO_0649-like"/>
</dbReference>
<keyword evidence="2" id="KW-1185">Reference proteome</keyword>
<evidence type="ECO:0008006" key="3">
    <source>
        <dbReference type="Google" id="ProtNLM"/>
    </source>
</evidence>
<sequence>MNVINTHDVRYRMSVHRSPFDRLREKFDSSELECRQCGYHASDGGWRVTTSGNRVQYQFVCPACDAVETREMRLSSGPR</sequence>
<evidence type="ECO:0000313" key="2">
    <source>
        <dbReference type="Proteomes" id="UP000198848"/>
    </source>
</evidence>
<proteinExistence type="predicted"/>
<organism evidence="1 2">
    <name type="scientific">Natronobacterium texcoconense</name>
    <dbReference type="NCBI Taxonomy" id="1095778"/>
    <lineage>
        <taxon>Archaea</taxon>
        <taxon>Methanobacteriati</taxon>
        <taxon>Methanobacteriota</taxon>
        <taxon>Stenosarchaea group</taxon>
        <taxon>Halobacteria</taxon>
        <taxon>Halobacteriales</taxon>
        <taxon>Natrialbaceae</taxon>
        <taxon>Natronobacterium</taxon>
    </lineage>
</organism>
<dbReference type="EMBL" id="FNLC01000001">
    <property type="protein sequence ID" value="SDQ28292.1"/>
    <property type="molecule type" value="Genomic_DNA"/>
</dbReference>
<dbReference type="AlphaFoldDB" id="A0A1H0ZLP4"/>
<evidence type="ECO:0000313" key="1">
    <source>
        <dbReference type="EMBL" id="SDQ28292.1"/>
    </source>
</evidence>
<name>A0A1H0ZLP4_NATTX</name>
<dbReference type="STRING" id="1095778.SAMN04489842_0342"/>
<reference evidence="2" key="1">
    <citation type="submission" date="2016-10" db="EMBL/GenBank/DDBJ databases">
        <authorList>
            <person name="Varghese N."/>
            <person name="Submissions S."/>
        </authorList>
    </citation>
    <scope>NUCLEOTIDE SEQUENCE [LARGE SCALE GENOMIC DNA]</scope>
    <source>
        <strain evidence="2">DSM 24767</strain>
    </source>
</reference>
<protein>
    <recommendedName>
        <fullName evidence="3">Small CPxCG-related zinc finger protein</fullName>
    </recommendedName>
</protein>
<dbReference type="Proteomes" id="UP000198848">
    <property type="component" value="Unassembled WGS sequence"/>
</dbReference>
<dbReference type="NCBIfam" id="NF041911">
    <property type="entry name" value="HVO_0649"/>
    <property type="match status" value="1"/>
</dbReference>
<accession>A0A1H0ZLP4</accession>
<gene>
    <name evidence="1" type="ORF">SAMN04489842_0342</name>
</gene>